<reference evidence="9" key="1">
    <citation type="submission" date="2011-05" db="EMBL/GenBank/DDBJ databases">
        <authorList>
            <person name="Richards S.R."/>
            <person name="Qu J."/>
            <person name="Jiang H."/>
            <person name="Jhangiani S.N."/>
            <person name="Agravi P."/>
            <person name="Goodspeed R."/>
            <person name="Gross S."/>
            <person name="Mandapat C."/>
            <person name="Jackson L."/>
            <person name="Mathew T."/>
            <person name="Pu L."/>
            <person name="Thornton R."/>
            <person name="Saada N."/>
            <person name="Wilczek-Boney K.B."/>
            <person name="Lee S."/>
            <person name="Kovar C."/>
            <person name="Wu Y."/>
            <person name="Scherer S.E."/>
            <person name="Worley K.C."/>
            <person name="Muzny D.M."/>
            <person name="Gibbs R."/>
        </authorList>
    </citation>
    <scope>NUCLEOTIDE SEQUENCE</scope>
    <source>
        <strain evidence="9">Brora</strain>
    </source>
</reference>
<dbReference type="PANTHER" id="PTHR13510">
    <property type="entry name" value="FYVE-FINGER-CONTAINING RAB5 EFFECTOR PROTEIN RABENOSYN-5-RELATED"/>
    <property type="match status" value="1"/>
</dbReference>
<dbReference type="EMBL" id="JH431734">
    <property type="status" value="NOT_ANNOTATED_CDS"/>
    <property type="molecule type" value="Genomic_DNA"/>
</dbReference>
<dbReference type="AlphaFoldDB" id="T1J0G3"/>
<dbReference type="PROSITE" id="PS50178">
    <property type="entry name" value="ZF_FYVE"/>
    <property type="match status" value="1"/>
</dbReference>
<keyword evidence="3" id="KW-0862">Zinc</keyword>
<dbReference type="PROSITE" id="PS00028">
    <property type="entry name" value="ZINC_FINGER_C2H2_1"/>
    <property type="match status" value="1"/>
</dbReference>
<dbReference type="Gene3D" id="3.30.40.10">
    <property type="entry name" value="Zinc/RING finger domain, C3HC4 (zinc finger)"/>
    <property type="match status" value="1"/>
</dbReference>
<dbReference type="PhylomeDB" id="T1J0G3"/>
<keyword evidence="2 4" id="KW-0863">Zinc-finger</keyword>
<dbReference type="eggNOG" id="KOG1842">
    <property type="taxonomic scope" value="Eukaryota"/>
</dbReference>
<dbReference type="InterPro" id="IPR052727">
    <property type="entry name" value="Rab4/Rab5_effector"/>
</dbReference>
<name>T1J0G3_STRMM</name>
<keyword evidence="9" id="KW-1185">Reference proteome</keyword>
<evidence type="ECO:0000256" key="2">
    <source>
        <dbReference type="ARBA" id="ARBA00022771"/>
    </source>
</evidence>
<dbReference type="EnsemblMetazoa" id="SMAR007008-RA">
    <property type="protein sequence ID" value="SMAR007008-PA"/>
    <property type="gene ID" value="SMAR007008"/>
</dbReference>
<dbReference type="OMA" id="LAIFCEP"/>
<evidence type="ECO:0000256" key="5">
    <source>
        <dbReference type="SAM" id="MobiDB-lite"/>
    </source>
</evidence>
<dbReference type="InterPro" id="IPR011011">
    <property type="entry name" value="Znf_FYVE_PHD"/>
</dbReference>
<evidence type="ECO:0000259" key="6">
    <source>
        <dbReference type="PROSITE" id="PS50157"/>
    </source>
</evidence>
<evidence type="ECO:0000256" key="4">
    <source>
        <dbReference type="PROSITE-ProRule" id="PRU00042"/>
    </source>
</evidence>
<dbReference type="InterPro" id="IPR013083">
    <property type="entry name" value="Znf_RING/FYVE/PHD"/>
</dbReference>
<dbReference type="Gene3D" id="4.10.860.20">
    <property type="entry name" value="Rabenosyn, Rab binding domain"/>
    <property type="match status" value="1"/>
</dbReference>
<feature type="domain" description="FYVE-type" evidence="7">
    <location>
        <begin position="161"/>
        <end position="256"/>
    </location>
</feature>
<evidence type="ECO:0000313" key="9">
    <source>
        <dbReference type="Proteomes" id="UP000014500"/>
    </source>
</evidence>
<dbReference type="SMART" id="SM00064">
    <property type="entry name" value="FYVE"/>
    <property type="match status" value="1"/>
</dbReference>
<evidence type="ECO:0000256" key="1">
    <source>
        <dbReference type="ARBA" id="ARBA00022723"/>
    </source>
</evidence>
<dbReference type="InterPro" id="IPR036531">
    <property type="entry name" value="Rbsn_Rab-bd_sf"/>
</dbReference>
<protein>
    <recommendedName>
        <fullName evidence="10">FYVE-type domain-containing protein</fullName>
    </recommendedName>
</protein>
<dbReference type="Pfam" id="PF01363">
    <property type="entry name" value="FYVE"/>
    <property type="match status" value="1"/>
</dbReference>
<evidence type="ECO:0000256" key="3">
    <source>
        <dbReference type="ARBA" id="ARBA00022833"/>
    </source>
</evidence>
<dbReference type="InterPro" id="IPR000306">
    <property type="entry name" value="Znf_FYVE"/>
</dbReference>
<dbReference type="Pfam" id="PF11464">
    <property type="entry name" value="Rbsn"/>
    <property type="match status" value="1"/>
</dbReference>
<sequence>MASANSSEEIREGFLCPLCMKDLVTIGQLQFHFETVHSNEDKAVFHSIKGIFLLSFHVFNLFGKAKKKILNLDFNDGFEATPTNDNSFSDFQFVNYEVPQELGATSSHTDYFKEIRSSRLDRYVFETNKLLIRLDKLISDAPLDPATRKNYEKSVVYWVSDNDVRLCPGCGRRFNIGRRRHHCRLCGSIMCSHCSDFILFTKAKKLTSPVLMAQQSVSQPTSPIHRSGSNSSLNSLVNAAGEPHIRVCIQCNILLDKRADVIEAKLNQPPIVQLYERLKMCIDETEKLCPIYTKMADSLNVGETNYNLRDAQDLRIKLIRLSENIDLLSKRIIGLGKDNPEADPMSILIQKSIRSRASNFLTENVIGLPGLPTDDLFAELQNKRSELIKKKIAQEKKTALEFHQKLQLEESPKREVKPIKPQTPDFGWGPETESVSSSNLDPMLQQIDNIRNFIRQARAAHLYDEVQILENNLRELETEYYNQPKPSFVGSWMR</sequence>
<dbReference type="HOGENOM" id="CLU_020798_0_0_1"/>
<proteinExistence type="predicted"/>
<dbReference type="InterPro" id="IPR013087">
    <property type="entry name" value="Znf_C2H2_type"/>
</dbReference>
<dbReference type="SUPFAM" id="SSF57903">
    <property type="entry name" value="FYVE/PHD zinc finger"/>
    <property type="match status" value="1"/>
</dbReference>
<dbReference type="PANTHER" id="PTHR13510:SF44">
    <property type="entry name" value="RABENOSYN-5"/>
    <property type="match status" value="1"/>
</dbReference>
<evidence type="ECO:0008006" key="10">
    <source>
        <dbReference type="Google" id="ProtNLM"/>
    </source>
</evidence>
<dbReference type="PROSITE" id="PS50157">
    <property type="entry name" value="ZINC_FINGER_C2H2_2"/>
    <property type="match status" value="1"/>
</dbReference>
<feature type="region of interest" description="Disordered" evidence="5">
    <location>
        <begin position="411"/>
        <end position="437"/>
    </location>
</feature>
<dbReference type="InterPro" id="IPR017455">
    <property type="entry name" value="Znf_FYVE-rel"/>
</dbReference>
<dbReference type="InterPro" id="IPR021565">
    <property type="entry name" value="Rbsn_Rab-bd"/>
</dbReference>
<feature type="domain" description="C2H2-type" evidence="6">
    <location>
        <begin position="14"/>
        <end position="42"/>
    </location>
</feature>
<organism evidence="8 9">
    <name type="scientific">Strigamia maritima</name>
    <name type="common">European centipede</name>
    <name type="synonym">Geophilus maritimus</name>
    <dbReference type="NCBI Taxonomy" id="126957"/>
    <lineage>
        <taxon>Eukaryota</taxon>
        <taxon>Metazoa</taxon>
        <taxon>Ecdysozoa</taxon>
        <taxon>Arthropoda</taxon>
        <taxon>Myriapoda</taxon>
        <taxon>Chilopoda</taxon>
        <taxon>Pleurostigmophora</taxon>
        <taxon>Geophilomorpha</taxon>
        <taxon>Linotaeniidae</taxon>
        <taxon>Strigamia</taxon>
    </lineage>
</organism>
<accession>T1J0G3</accession>
<evidence type="ECO:0000313" key="8">
    <source>
        <dbReference type="EnsemblMetazoa" id="SMAR007008-PA"/>
    </source>
</evidence>
<reference evidence="8" key="2">
    <citation type="submission" date="2015-02" db="UniProtKB">
        <authorList>
            <consortium name="EnsemblMetazoa"/>
        </authorList>
    </citation>
    <scope>IDENTIFICATION</scope>
</reference>
<dbReference type="STRING" id="126957.T1J0G3"/>
<dbReference type="GO" id="GO:0008270">
    <property type="term" value="F:zinc ion binding"/>
    <property type="evidence" value="ECO:0007669"/>
    <property type="project" value="UniProtKB-KW"/>
</dbReference>
<dbReference type="SUPFAM" id="SSF140125">
    <property type="entry name" value="Rabenosyn-5 Rab-binding domain-like"/>
    <property type="match status" value="1"/>
</dbReference>
<dbReference type="Proteomes" id="UP000014500">
    <property type="component" value="Unassembled WGS sequence"/>
</dbReference>
<keyword evidence="1" id="KW-0479">Metal-binding</keyword>
<evidence type="ECO:0000259" key="7">
    <source>
        <dbReference type="PROSITE" id="PS50178"/>
    </source>
</evidence>